<dbReference type="Proteomes" id="UP000011668">
    <property type="component" value="Unassembled WGS sequence"/>
</dbReference>
<accession>L8WEA1</accession>
<reference evidence="1 2" key="1">
    <citation type="journal article" date="2013" name="Nat. Commun.">
        <title>The evolution and pathogenic mechanisms of the rice sheath blight pathogen.</title>
        <authorList>
            <person name="Zheng A."/>
            <person name="Lin R."/>
            <person name="Xu L."/>
            <person name="Qin P."/>
            <person name="Tang C."/>
            <person name="Ai P."/>
            <person name="Zhang D."/>
            <person name="Liu Y."/>
            <person name="Sun Z."/>
            <person name="Feng H."/>
            <person name="Wang Y."/>
            <person name="Chen Y."/>
            <person name="Liang X."/>
            <person name="Fu R."/>
            <person name="Li Q."/>
            <person name="Zhang J."/>
            <person name="Yu X."/>
            <person name="Xie Z."/>
            <person name="Ding L."/>
            <person name="Guan P."/>
            <person name="Tang J."/>
            <person name="Liang Y."/>
            <person name="Wang S."/>
            <person name="Deng Q."/>
            <person name="Li S."/>
            <person name="Zhu J."/>
            <person name="Wang L."/>
            <person name="Liu H."/>
            <person name="Li P."/>
        </authorList>
    </citation>
    <scope>NUCLEOTIDE SEQUENCE [LARGE SCALE GENOMIC DNA]</scope>
    <source>
        <strain evidence="2">AG-1 IA</strain>
    </source>
</reference>
<organism evidence="1 2">
    <name type="scientific">Thanatephorus cucumeris (strain AG1-IA)</name>
    <name type="common">Rice sheath blight fungus</name>
    <name type="synonym">Rhizoctonia solani</name>
    <dbReference type="NCBI Taxonomy" id="983506"/>
    <lineage>
        <taxon>Eukaryota</taxon>
        <taxon>Fungi</taxon>
        <taxon>Dikarya</taxon>
        <taxon>Basidiomycota</taxon>
        <taxon>Agaricomycotina</taxon>
        <taxon>Agaricomycetes</taxon>
        <taxon>Cantharellales</taxon>
        <taxon>Ceratobasidiaceae</taxon>
        <taxon>Rhizoctonia</taxon>
        <taxon>Rhizoctonia solani AG-1</taxon>
    </lineage>
</organism>
<proteinExistence type="predicted"/>
<dbReference type="HOGENOM" id="CLU_1143197_0_0_1"/>
<comment type="caution">
    <text evidence="1">The sequence shown here is derived from an EMBL/GenBank/DDBJ whole genome shotgun (WGS) entry which is preliminary data.</text>
</comment>
<dbReference type="EMBL" id="AFRT01003843">
    <property type="protein sequence ID" value="ELU36260.1"/>
    <property type="molecule type" value="Genomic_DNA"/>
</dbReference>
<evidence type="ECO:0000313" key="1">
    <source>
        <dbReference type="EMBL" id="ELU36260.1"/>
    </source>
</evidence>
<protein>
    <submittedName>
        <fullName evidence="1">Uncharacterized protein</fullName>
    </submittedName>
</protein>
<dbReference type="AlphaFoldDB" id="L8WEA1"/>
<gene>
    <name evidence="1" type="ORF">AG1IA_09710</name>
</gene>
<keyword evidence="2" id="KW-1185">Reference proteome</keyword>
<evidence type="ECO:0000313" key="2">
    <source>
        <dbReference type="Proteomes" id="UP000011668"/>
    </source>
</evidence>
<name>L8WEA1_THACA</name>
<sequence length="243" mass="26981">MLDIHAVRTSYITACRLIIYRQVYSLSVCSIRTDLIPTGIEYHALNKHFYRELIFTEPSEIQHVSMKAVGTHIISRNIIHLLSGIVVPNNLLEYPCTRGSPSTYLLQSQNSVLPPLAQSQTPINDPEPPCMFFVLVIVVVIIGSLSSHQYPASDTAVSFKKIRYLLFASHVFSSGGTRLLSMEKLIAGTPIGSAQNEFLHAQPYRSTISVIEYIVTWTSNVGDLPTNGIVIMTSTSRKIRMGS</sequence>